<evidence type="ECO:0000313" key="8">
    <source>
        <dbReference type="EMBL" id="KAK0424666.1"/>
    </source>
</evidence>
<keyword evidence="2 6" id="KW-0732">Signal</keyword>
<dbReference type="GO" id="GO:0008061">
    <property type="term" value="F:chitin binding"/>
    <property type="evidence" value="ECO:0007669"/>
    <property type="project" value="UniProtKB-KW"/>
</dbReference>
<dbReference type="SMART" id="SM00494">
    <property type="entry name" value="ChtBD2"/>
    <property type="match status" value="2"/>
</dbReference>
<sequence>MLPVLFLILLGFASSALLPPERCLEGQAYPMRQCGYELLCHGRRIMRHRVASNSSCLSATRDAPLDRLPTCLFDSSTFRSAHPSDCSRFLERKVWMFQERRCPRGTSFNASSCQCEQSSTCFPTLPKNFRAFAIPSLPDKYEIEAQENAVVQCLRGENFNANRGACEPKAETLSSNDDQGLEGRCKESMRPDGYRNHPTDCSKFYQCAHSKWILMECPEGLAFDLDRVRCDHPKK</sequence>
<dbReference type="PROSITE" id="PS50940">
    <property type="entry name" value="CHIT_BIND_II"/>
    <property type="match status" value="1"/>
</dbReference>
<keyword evidence="5" id="KW-0325">Glycoprotein</keyword>
<dbReference type="GO" id="GO:0005576">
    <property type="term" value="C:extracellular region"/>
    <property type="evidence" value="ECO:0007669"/>
    <property type="project" value="InterPro"/>
</dbReference>
<dbReference type="InterPro" id="IPR036508">
    <property type="entry name" value="Chitin-bd_dom_sf"/>
</dbReference>
<proteinExistence type="predicted"/>
<accession>A0AA39M7N6</accession>
<comment type="caution">
    <text evidence="8">The sequence shown here is derived from an EMBL/GenBank/DDBJ whole genome shotgun (WGS) entry which is preliminary data.</text>
</comment>
<dbReference type="InterPro" id="IPR002557">
    <property type="entry name" value="Chitin-bd_dom"/>
</dbReference>
<feature type="signal peptide" evidence="6">
    <location>
        <begin position="1"/>
        <end position="15"/>
    </location>
</feature>
<dbReference type="EMBL" id="JAUCMV010000001">
    <property type="protein sequence ID" value="KAK0424666.1"/>
    <property type="molecule type" value="Genomic_DNA"/>
</dbReference>
<dbReference type="AlphaFoldDB" id="A0AA39M7N6"/>
<name>A0AA39M7N6_9BILA</name>
<reference evidence="8" key="1">
    <citation type="submission" date="2023-06" db="EMBL/GenBank/DDBJ databases">
        <title>Genomic analysis of the entomopathogenic nematode Steinernema hermaphroditum.</title>
        <authorList>
            <person name="Schwarz E.M."/>
            <person name="Heppert J.K."/>
            <person name="Baniya A."/>
            <person name="Schwartz H.T."/>
            <person name="Tan C.-H."/>
            <person name="Antoshechkin I."/>
            <person name="Sternberg P.W."/>
            <person name="Goodrich-Blair H."/>
            <person name="Dillman A.R."/>
        </authorList>
    </citation>
    <scope>NUCLEOTIDE SEQUENCE</scope>
    <source>
        <strain evidence="8">PS9179</strain>
        <tissue evidence="8">Whole animal</tissue>
    </source>
</reference>
<keyword evidence="3" id="KW-0677">Repeat</keyword>
<evidence type="ECO:0000259" key="7">
    <source>
        <dbReference type="PROSITE" id="PS50940"/>
    </source>
</evidence>
<evidence type="ECO:0000256" key="3">
    <source>
        <dbReference type="ARBA" id="ARBA00022737"/>
    </source>
</evidence>
<gene>
    <name evidence="8" type="ORF">QR680_008779</name>
</gene>
<keyword evidence="4" id="KW-1015">Disulfide bond</keyword>
<feature type="chain" id="PRO_5041427543" description="Chitin-binding type-2 domain-containing protein" evidence="6">
    <location>
        <begin position="16"/>
        <end position="235"/>
    </location>
</feature>
<evidence type="ECO:0000313" key="9">
    <source>
        <dbReference type="Proteomes" id="UP001175271"/>
    </source>
</evidence>
<dbReference type="SUPFAM" id="SSF57625">
    <property type="entry name" value="Invertebrate chitin-binding proteins"/>
    <property type="match status" value="1"/>
</dbReference>
<evidence type="ECO:0000256" key="1">
    <source>
        <dbReference type="ARBA" id="ARBA00022669"/>
    </source>
</evidence>
<dbReference type="Gene3D" id="2.170.140.10">
    <property type="entry name" value="Chitin binding domain"/>
    <property type="match status" value="1"/>
</dbReference>
<protein>
    <recommendedName>
        <fullName evidence="7">Chitin-binding type-2 domain-containing protein</fullName>
    </recommendedName>
</protein>
<dbReference type="PANTHER" id="PTHR23301:SF0">
    <property type="entry name" value="CHITIN-BINDING TYPE-2 DOMAIN-CONTAINING PROTEIN-RELATED"/>
    <property type="match status" value="1"/>
</dbReference>
<evidence type="ECO:0000256" key="5">
    <source>
        <dbReference type="ARBA" id="ARBA00023180"/>
    </source>
</evidence>
<dbReference type="Proteomes" id="UP001175271">
    <property type="component" value="Unassembled WGS sequence"/>
</dbReference>
<feature type="domain" description="Chitin-binding type-2" evidence="7">
    <location>
        <begin position="182"/>
        <end position="235"/>
    </location>
</feature>
<keyword evidence="1" id="KW-0147">Chitin-binding</keyword>
<evidence type="ECO:0000256" key="6">
    <source>
        <dbReference type="SAM" id="SignalP"/>
    </source>
</evidence>
<keyword evidence="9" id="KW-1185">Reference proteome</keyword>
<dbReference type="Pfam" id="PF01607">
    <property type="entry name" value="CBM_14"/>
    <property type="match status" value="1"/>
</dbReference>
<dbReference type="InterPro" id="IPR051940">
    <property type="entry name" value="Chitin_bind-dev_reg"/>
</dbReference>
<evidence type="ECO:0000256" key="4">
    <source>
        <dbReference type="ARBA" id="ARBA00023157"/>
    </source>
</evidence>
<evidence type="ECO:0000256" key="2">
    <source>
        <dbReference type="ARBA" id="ARBA00022729"/>
    </source>
</evidence>
<organism evidence="8 9">
    <name type="scientific">Steinernema hermaphroditum</name>
    <dbReference type="NCBI Taxonomy" id="289476"/>
    <lineage>
        <taxon>Eukaryota</taxon>
        <taxon>Metazoa</taxon>
        <taxon>Ecdysozoa</taxon>
        <taxon>Nematoda</taxon>
        <taxon>Chromadorea</taxon>
        <taxon>Rhabditida</taxon>
        <taxon>Tylenchina</taxon>
        <taxon>Panagrolaimomorpha</taxon>
        <taxon>Strongyloidoidea</taxon>
        <taxon>Steinernematidae</taxon>
        <taxon>Steinernema</taxon>
    </lineage>
</organism>
<dbReference type="PANTHER" id="PTHR23301">
    <property type="entry name" value="CHITIN BINDING PERITROPHIN-A"/>
    <property type="match status" value="1"/>
</dbReference>